<name>A0A2N3PMY5_9PROT</name>
<feature type="active site" description="Proton acceptor" evidence="4">
    <location>
        <position position="79"/>
    </location>
</feature>
<comment type="caution">
    <text evidence="4">Lacks conserved residue(s) required for the propagation of feature annotation.</text>
</comment>
<dbReference type="GO" id="GO:0047429">
    <property type="term" value="F:nucleoside triphosphate diphosphatase activity"/>
    <property type="evidence" value="ECO:0007669"/>
    <property type="project" value="UniProtKB-EC"/>
</dbReference>
<evidence type="ECO:0000313" key="6">
    <source>
        <dbReference type="EMBL" id="PKU21766.1"/>
    </source>
</evidence>
<dbReference type="AlphaFoldDB" id="A0A2N3PMY5"/>
<evidence type="ECO:0000313" key="7">
    <source>
        <dbReference type="Proteomes" id="UP000233293"/>
    </source>
</evidence>
<dbReference type="Proteomes" id="UP000233293">
    <property type="component" value="Unassembled WGS sequence"/>
</dbReference>
<organism evidence="6 7">
    <name type="scientific">Telmatospirillum siberiense</name>
    <dbReference type="NCBI Taxonomy" id="382514"/>
    <lineage>
        <taxon>Bacteria</taxon>
        <taxon>Pseudomonadati</taxon>
        <taxon>Pseudomonadota</taxon>
        <taxon>Alphaproteobacteria</taxon>
        <taxon>Rhodospirillales</taxon>
        <taxon>Rhodospirillaceae</taxon>
        <taxon>Telmatospirillum</taxon>
    </lineage>
</organism>
<comment type="subcellular location">
    <subcellularLocation>
        <location evidence="4">Cytoplasm</location>
    </subcellularLocation>
</comment>
<dbReference type="Pfam" id="PF02545">
    <property type="entry name" value="Maf"/>
    <property type="match status" value="1"/>
</dbReference>
<dbReference type="InterPro" id="IPR029001">
    <property type="entry name" value="ITPase-like_fam"/>
</dbReference>
<keyword evidence="5" id="KW-0732">Signal</keyword>
<gene>
    <name evidence="6" type="ORF">CWS72_24960</name>
</gene>
<dbReference type="InterPro" id="IPR003697">
    <property type="entry name" value="Maf-like"/>
</dbReference>
<dbReference type="GO" id="GO:0005737">
    <property type="term" value="C:cytoplasm"/>
    <property type="evidence" value="ECO:0007669"/>
    <property type="project" value="UniProtKB-SubCell"/>
</dbReference>
<keyword evidence="3 4" id="KW-0546">Nucleotide metabolism</keyword>
<dbReference type="SUPFAM" id="SSF52972">
    <property type="entry name" value="ITPase-like"/>
    <property type="match status" value="1"/>
</dbReference>
<comment type="similarity">
    <text evidence="4">Belongs to the Maf family.</text>
</comment>
<reference evidence="7" key="1">
    <citation type="submission" date="2017-12" db="EMBL/GenBank/DDBJ databases">
        <title>Draft genome sequence of Telmatospirillum siberiense 26-4b1T, an acidotolerant peatland alphaproteobacterium potentially involved in sulfur cycling.</title>
        <authorList>
            <person name="Hausmann B."/>
            <person name="Pjevac P."/>
            <person name="Schreck K."/>
            <person name="Herbold C.W."/>
            <person name="Daims H."/>
            <person name="Wagner M."/>
            <person name="Pester M."/>
            <person name="Loy A."/>
        </authorList>
    </citation>
    <scope>NUCLEOTIDE SEQUENCE [LARGE SCALE GENOMIC DNA]</scope>
    <source>
        <strain evidence="7">26-4b1</strain>
    </source>
</reference>
<dbReference type="HAMAP" id="MF_00528">
    <property type="entry name" value="Maf"/>
    <property type="match status" value="1"/>
</dbReference>
<dbReference type="CDD" id="cd00555">
    <property type="entry name" value="Maf"/>
    <property type="match status" value="1"/>
</dbReference>
<dbReference type="GO" id="GO:0009117">
    <property type="term" value="P:nucleotide metabolic process"/>
    <property type="evidence" value="ECO:0007669"/>
    <property type="project" value="UniProtKB-KW"/>
</dbReference>
<keyword evidence="7" id="KW-1185">Reference proteome</keyword>
<dbReference type="PANTHER" id="PTHR43213:SF5">
    <property type="entry name" value="BIFUNCTIONAL DTTP_UTP PYROPHOSPHATASE_METHYLTRANSFERASE PROTEIN-RELATED"/>
    <property type="match status" value="1"/>
</dbReference>
<comment type="catalytic activity">
    <reaction evidence="4">
        <text>a ribonucleoside 5'-triphosphate + H2O = a ribonucleoside 5'-phosphate + diphosphate + H(+)</text>
        <dbReference type="Rhea" id="RHEA:23996"/>
        <dbReference type="ChEBI" id="CHEBI:15377"/>
        <dbReference type="ChEBI" id="CHEBI:15378"/>
        <dbReference type="ChEBI" id="CHEBI:33019"/>
        <dbReference type="ChEBI" id="CHEBI:58043"/>
        <dbReference type="ChEBI" id="CHEBI:61557"/>
        <dbReference type="EC" id="3.6.1.9"/>
    </reaction>
</comment>
<dbReference type="RefSeq" id="WP_101253376.1">
    <property type="nucleotide sequence ID" value="NZ_PIUM01000044.1"/>
</dbReference>
<sequence>MTAAMPALLLASASPTRLALLTAAGVAVKAIPADVEEDAIKMRLRAAGAEVGSVARALAQAKAVAVAKAWPDALVIGADQMLICGENWYDKPGDVGAARRQLRSLRGKTHRLLSAATVVRGETVLWQHLSEATLTMRSFGQDFLDDYLQDAGPAILSSVGAYQLEGLGAQLFERIEGDHFTILGLPLIALLDFLRSAGVLKT</sequence>
<comment type="cofactor">
    <cofactor evidence="1 4">
        <name>a divalent metal cation</name>
        <dbReference type="ChEBI" id="CHEBI:60240"/>
    </cofactor>
</comment>
<protein>
    <recommendedName>
        <fullName evidence="4">Nucleoside triphosphate pyrophosphatase</fullName>
        <ecNumber evidence="4">3.6.1.9</ecNumber>
    </recommendedName>
    <alternativeName>
        <fullName evidence="4">Nucleotide pyrophosphatase</fullName>
        <shortName evidence="4">Nucleotide PPase</shortName>
    </alternativeName>
</protein>
<feature type="chain" id="PRO_5014923957" description="Nucleoside triphosphate pyrophosphatase" evidence="5">
    <location>
        <begin position="20"/>
        <end position="202"/>
    </location>
</feature>
<keyword evidence="2 4" id="KW-0378">Hydrolase</keyword>
<keyword evidence="4" id="KW-0963">Cytoplasm</keyword>
<dbReference type="Gene3D" id="3.90.950.10">
    <property type="match status" value="1"/>
</dbReference>
<dbReference type="OrthoDB" id="9813962at2"/>
<dbReference type="PANTHER" id="PTHR43213">
    <property type="entry name" value="BIFUNCTIONAL DTTP/UTP PYROPHOSPHATASE/METHYLTRANSFERASE PROTEIN-RELATED"/>
    <property type="match status" value="1"/>
</dbReference>
<evidence type="ECO:0000256" key="5">
    <source>
        <dbReference type="SAM" id="SignalP"/>
    </source>
</evidence>
<dbReference type="PIRSF" id="PIRSF006305">
    <property type="entry name" value="Maf"/>
    <property type="match status" value="1"/>
</dbReference>
<feature type="signal peptide" evidence="5">
    <location>
        <begin position="1"/>
        <end position="19"/>
    </location>
</feature>
<evidence type="ECO:0000256" key="4">
    <source>
        <dbReference type="HAMAP-Rule" id="MF_00528"/>
    </source>
</evidence>
<comment type="caution">
    <text evidence="6">The sequence shown here is derived from an EMBL/GenBank/DDBJ whole genome shotgun (WGS) entry which is preliminary data.</text>
</comment>
<evidence type="ECO:0000256" key="1">
    <source>
        <dbReference type="ARBA" id="ARBA00001968"/>
    </source>
</evidence>
<evidence type="ECO:0000256" key="2">
    <source>
        <dbReference type="ARBA" id="ARBA00022801"/>
    </source>
</evidence>
<dbReference type="EMBL" id="PIUM01000044">
    <property type="protein sequence ID" value="PKU21766.1"/>
    <property type="molecule type" value="Genomic_DNA"/>
</dbReference>
<accession>A0A2N3PMY5</accession>
<comment type="function">
    <text evidence="4">Nucleoside triphosphate pyrophosphatase. May have a dual role in cell division arrest and in preventing the incorporation of modified nucleotides into cellular nucleic acids.</text>
</comment>
<proteinExistence type="inferred from homology"/>
<dbReference type="EC" id="3.6.1.9" evidence="4"/>
<evidence type="ECO:0000256" key="3">
    <source>
        <dbReference type="ARBA" id="ARBA00023080"/>
    </source>
</evidence>
<comment type="catalytic activity">
    <reaction evidence="4">
        <text>a 2'-deoxyribonucleoside 5'-triphosphate + H2O = a 2'-deoxyribonucleoside 5'-phosphate + diphosphate + H(+)</text>
        <dbReference type="Rhea" id="RHEA:44644"/>
        <dbReference type="ChEBI" id="CHEBI:15377"/>
        <dbReference type="ChEBI" id="CHEBI:15378"/>
        <dbReference type="ChEBI" id="CHEBI:33019"/>
        <dbReference type="ChEBI" id="CHEBI:61560"/>
        <dbReference type="ChEBI" id="CHEBI:65317"/>
        <dbReference type="EC" id="3.6.1.9"/>
    </reaction>
</comment>